<evidence type="ECO:0000256" key="1">
    <source>
        <dbReference type="SAM" id="MobiDB-lite"/>
    </source>
</evidence>
<dbReference type="EMBL" id="HBUE01137802">
    <property type="protein sequence ID" value="CAG6499380.1"/>
    <property type="molecule type" value="Transcribed_RNA"/>
</dbReference>
<feature type="region of interest" description="Disordered" evidence="1">
    <location>
        <begin position="422"/>
        <end position="445"/>
    </location>
</feature>
<feature type="region of interest" description="Disordered" evidence="1">
    <location>
        <begin position="172"/>
        <end position="284"/>
    </location>
</feature>
<dbReference type="AlphaFoldDB" id="A0A8D8G9F0"/>
<reference evidence="2" key="1">
    <citation type="submission" date="2021-05" db="EMBL/GenBank/DDBJ databases">
        <authorList>
            <person name="Alioto T."/>
            <person name="Alioto T."/>
            <person name="Gomez Garrido J."/>
        </authorList>
    </citation>
    <scope>NUCLEOTIDE SEQUENCE</scope>
</reference>
<feature type="compositionally biased region" description="Basic and acidic residues" evidence="1">
    <location>
        <begin position="266"/>
        <end position="284"/>
    </location>
</feature>
<sequence>MMAYHQRVNQFKSRIDFDDPSTTKPPSLAKSAVLQALEEEERQQSRGKGFLQQSRPSRSRQREPVPGPERARTPCINRDTVLRINRRPVRHRSCDSFWPPQQQHGSARSPSPRGSSTNLGGAEGGSFAYDIGAYGHYGSHESVYFDERVRKQHKIEPLRTMFDKANVVLVDWGGRNKTTPPPAPTKRLSDNGLYDRRCQEKVVGDDDAGNNSVKQADDDNAASGATGANEDSSKETTTGKKDSAGLEKSLPSKPLLGSANSDDVVDGEKCDQNANEARKRWDVSSEDNYLKREDIFANVAIFNWNPLDVYQHHGLFMIDPRFALADLHATTVCNADDDDDQTRRKTDDAHSGGDDTAATDGADPSSANVNSFATQRARQDGILLLESHKIPNDNRPSTGTTVDHFYDSAHVEYPVRWPDSSLSNATKECHQSPPPPTTPLPLVESDYDNDLAKKCNSQKDADEDGKEGTARGRVVEWCGSVFVK</sequence>
<feature type="compositionally biased region" description="Basic and acidic residues" evidence="1">
    <location>
        <begin position="231"/>
        <end position="245"/>
    </location>
</feature>
<proteinExistence type="predicted"/>
<organism evidence="2">
    <name type="scientific">Culex pipiens</name>
    <name type="common">House mosquito</name>
    <dbReference type="NCBI Taxonomy" id="7175"/>
    <lineage>
        <taxon>Eukaryota</taxon>
        <taxon>Metazoa</taxon>
        <taxon>Ecdysozoa</taxon>
        <taxon>Arthropoda</taxon>
        <taxon>Hexapoda</taxon>
        <taxon>Insecta</taxon>
        <taxon>Pterygota</taxon>
        <taxon>Neoptera</taxon>
        <taxon>Endopterygota</taxon>
        <taxon>Diptera</taxon>
        <taxon>Nematocera</taxon>
        <taxon>Culicoidea</taxon>
        <taxon>Culicidae</taxon>
        <taxon>Culicinae</taxon>
        <taxon>Culicini</taxon>
        <taxon>Culex</taxon>
        <taxon>Culex</taxon>
    </lineage>
</organism>
<feature type="compositionally biased region" description="Low complexity" evidence="1">
    <location>
        <begin position="105"/>
        <end position="116"/>
    </location>
</feature>
<feature type="region of interest" description="Disordered" evidence="1">
    <location>
        <begin position="334"/>
        <end position="368"/>
    </location>
</feature>
<name>A0A8D8G9F0_CULPI</name>
<feature type="region of interest" description="Disordered" evidence="1">
    <location>
        <begin position="1"/>
        <end position="121"/>
    </location>
</feature>
<feature type="compositionally biased region" description="Low complexity" evidence="1">
    <location>
        <begin position="354"/>
        <end position="367"/>
    </location>
</feature>
<accession>A0A8D8G9F0</accession>
<feature type="compositionally biased region" description="Basic and acidic residues" evidence="1">
    <location>
        <begin position="187"/>
        <end position="204"/>
    </location>
</feature>
<protein>
    <submittedName>
        <fullName evidence="2">(northern house mosquito) hypothetical protein</fullName>
    </submittedName>
</protein>
<evidence type="ECO:0000313" key="2">
    <source>
        <dbReference type="EMBL" id="CAG6499380.1"/>
    </source>
</evidence>
<feature type="compositionally biased region" description="Basic and acidic residues" evidence="1">
    <location>
        <begin position="341"/>
        <end position="353"/>
    </location>
</feature>